<dbReference type="GO" id="GO:0005829">
    <property type="term" value="C:cytosol"/>
    <property type="evidence" value="ECO:0007669"/>
    <property type="project" value="TreeGrafter"/>
</dbReference>
<evidence type="ECO:0000256" key="8">
    <source>
        <dbReference type="ARBA" id="ARBA00034808"/>
    </source>
</evidence>
<keyword evidence="4" id="KW-0347">Helicase</keyword>
<dbReference type="InterPro" id="IPR000212">
    <property type="entry name" value="DNA_helicase_UvrD/REP"/>
</dbReference>
<dbReference type="EMBL" id="CP018839">
    <property type="protein sequence ID" value="APR03040.1"/>
    <property type="molecule type" value="Genomic_DNA"/>
</dbReference>
<evidence type="ECO:0000256" key="6">
    <source>
        <dbReference type="ARBA" id="ARBA00023235"/>
    </source>
</evidence>
<comment type="catalytic activity">
    <reaction evidence="9">
        <text>ATP + H2O = ADP + phosphate + H(+)</text>
        <dbReference type="Rhea" id="RHEA:13065"/>
        <dbReference type="ChEBI" id="CHEBI:15377"/>
        <dbReference type="ChEBI" id="CHEBI:15378"/>
        <dbReference type="ChEBI" id="CHEBI:30616"/>
        <dbReference type="ChEBI" id="CHEBI:43474"/>
        <dbReference type="ChEBI" id="CHEBI:456216"/>
        <dbReference type="EC" id="5.6.2.4"/>
    </reaction>
</comment>
<dbReference type="PANTHER" id="PTHR11070:SF59">
    <property type="entry name" value="DNA 3'-5' HELICASE"/>
    <property type="match status" value="1"/>
</dbReference>
<dbReference type="InterPro" id="IPR013986">
    <property type="entry name" value="DExx_box_DNA_helicase_dom_sf"/>
</dbReference>
<protein>
    <recommendedName>
        <fullName evidence="8">DNA 3'-5' helicase</fullName>
        <ecNumber evidence="8">5.6.2.4</ecNumber>
    </recommendedName>
</protein>
<dbReference type="InterPro" id="IPR014016">
    <property type="entry name" value="UvrD-like_ATP-bd"/>
</dbReference>
<dbReference type="InterPro" id="IPR014017">
    <property type="entry name" value="DNA_helicase_UvrD-like_C"/>
</dbReference>
<evidence type="ECO:0000256" key="2">
    <source>
        <dbReference type="ARBA" id="ARBA00022741"/>
    </source>
</evidence>
<organism evidence="10 11">
    <name type="scientific">Thauera chlorobenzoica</name>
    <dbReference type="NCBI Taxonomy" id="96773"/>
    <lineage>
        <taxon>Bacteria</taxon>
        <taxon>Pseudomonadati</taxon>
        <taxon>Pseudomonadota</taxon>
        <taxon>Betaproteobacteria</taxon>
        <taxon>Rhodocyclales</taxon>
        <taxon>Zoogloeaceae</taxon>
        <taxon>Thauera</taxon>
    </lineage>
</organism>
<keyword evidence="5" id="KW-0067">ATP-binding</keyword>
<dbReference type="RefSeq" id="WP_075146727.1">
    <property type="nucleotide sequence ID" value="NZ_CP018839.1"/>
</dbReference>
<evidence type="ECO:0000256" key="4">
    <source>
        <dbReference type="ARBA" id="ARBA00022806"/>
    </source>
</evidence>
<evidence type="ECO:0000313" key="10">
    <source>
        <dbReference type="EMBL" id="APR03040.1"/>
    </source>
</evidence>
<keyword evidence="6" id="KW-0413">Isomerase</keyword>
<comment type="catalytic activity">
    <reaction evidence="7">
        <text>Couples ATP hydrolysis with the unwinding of duplex DNA by translocating in the 3'-5' direction.</text>
        <dbReference type="EC" id="5.6.2.4"/>
    </reaction>
</comment>
<dbReference type="AlphaFoldDB" id="A0A1H5YLG5"/>
<dbReference type="SUPFAM" id="SSF52540">
    <property type="entry name" value="P-loop containing nucleoside triphosphate hydrolases"/>
    <property type="match status" value="1"/>
</dbReference>
<keyword evidence="3" id="KW-0378">Hydrolase</keyword>
<dbReference type="Pfam" id="PF13361">
    <property type="entry name" value="UvrD_C"/>
    <property type="match status" value="1"/>
</dbReference>
<dbReference type="STRING" id="96773.Tchl_0165"/>
<dbReference type="InterPro" id="IPR027417">
    <property type="entry name" value="P-loop_NTPase"/>
</dbReference>
<comment type="similarity">
    <text evidence="1">Belongs to the helicase family. UvrD subfamily.</text>
</comment>
<dbReference type="KEGG" id="tcl:Tchl_0165"/>
<dbReference type="GO" id="GO:0000725">
    <property type="term" value="P:recombinational repair"/>
    <property type="evidence" value="ECO:0007669"/>
    <property type="project" value="TreeGrafter"/>
</dbReference>
<dbReference type="GO" id="GO:0043138">
    <property type="term" value="F:3'-5' DNA helicase activity"/>
    <property type="evidence" value="ECO:0007669"/>
    <property type="project" value="UniProtKB-EC"/>
</dbReference>
<evidence type="ECO:0000256" key="5">
    <source>
        <dbReference type="ARBA" id="ARBA00022840"/>
    </source>
</evidence>
<evidence type="ECO:0000256" key="9">
    <source>
        <dbReference type="ARBA" id="ARBA00048988"/>
    </source>
</evidence>
<dbReference type="OrthoDB" id="5905204at2"/>
<dbReference type="Gene3D" id="3.40.50.300">
    <property type="entry name" value="P-loop containing nucleotide triphosphate hydrolases"/>
    <property type="match status" value="4"/>
</dbReference>
<dbReference type="PROSITE" id="PS51217">
    <property type="entry name" value="UVRD_HELICASE_CTER"/>
    <property type="match status" value="1"/>
</dbReference>
<accession>A0A1H5YLG5</accession>
<dbReference type="Pfam" id="PF00580">
    <property type="entry name" value="UvrD-helicase"/>
    <property type="match status" value="1"/>
</dbReference>
<dbReference type="PANTHER" id="PTHR11070">
    <property type="entry name" value="UVRD / RECB / PCRA DNA HELICASE FAMILY MEMBER"/>
    <property type="match status" value="1"/>
</dbReference>
<gene>
    <name evidence="10" type="ORF">Tchl_0165</name>
</gene>
<dbReference type="GO" id="GO:0003677">
    <property type="term" value="F:DNA binding"/>
    <property type="evidence" value="ECO:0007669"/>
    <property type="project" value="InterPro"/>
</dbReference>
<proteinExistence type="inferred from homology"/>
<dbReference type="GO" id="GO:0005524">
    <property type="term" value="F:ATP binding"/>
    <property type="evidence" value="ECO:0007669"/>
    <property type="project" value="UniProtKB-UniRule"/>
</dbReference>
<evidence type="ECO:0000313" key="11">
    <source>
        <dbReference type="Proteomes" id="UP000185739"/>
    </source>
</evidence>
<dbReference type="EC" id="5.6.2.4" evidence="8"/>
<dbReference type="GO" id="GO:0016887">
    <property type="term" value="F:ATP hydrolysis activity"/>
    <property type="evidence" value="ECO:0007669"/>
    <property type="project" value="RHEA"/>
</dbReference>
<dbReference type="Proteomes" id="UP000185739">
    <property type="component" value="Chromosome"/>
</dbReference>
<keyword evidence="2" id="KW-0547">Nucleotide-binding</keyword>
<name>A0A1H5YLG5_9RHOO</name>
<evidence type="ECO:0000256" key="7">
    <source>
        <dbReference type="ARBA" id="ARBA00034617"/>
    </source>
</evidence>
<dbReference type="PROSITE" id="PS51198">
    <property type="entry name" value="UVRD_HELICASE_ATP_BIND"/>
    <property type="match status" value="1"/>
</dbReference>
<keyword evidence="11" id="KW-1185">Reference proteome</keyword>
<reference evidence="10 11" key="1">
    <citation type="submission" date="2016-12" db="EMBL/GenBank/DDBJ databases">
        <title>Complete genome sequence of Thauera chlorobenzoica, a Betaproteobacterium degrading haloaromatics anaerobically to CO2 and halides.</title>
        <authorList>
            <person name="Goris T."/>
            <person name="Mergelsberg M."/>
            <person name="Boll M."/>
        </authorList>
    </citation>
    <scope>NUCLEOTIDE SEQUENCE [LARGE SCALE GENOMIC DNA]</scope>
    <source>
        <strain evidence="10 11">3CB1</strain>
    </source>
</reference>
<dbReference type="Gene3D" id="1.10.10.160">
    <property type="match status" value="1"/>
</dbReference>
<dbReference type="GO" id="GO:0033202">
    <property type="term" value="C:DNA helicase complex"/>
    <property type="evidence" value="ECO:0007669"/>
    <property type="project" value="TreeGrafter"/>
</dbReference>
<evidence type="ECO:0000256" key="3">
    <source>
        <dbReference type="ARBA" id="ARBA00022801"/>
    </source>
</evidence>
<sequence length="812" mass="88124">MTTPLNADITFISAGTGSGKTHRLTELLQEELTVRAARPAGVIATTFTRKAAAELRERVRAHLLQQGRFALANAMGQARIGTVNSVCDQLVARFAFEAGLSVEQQVLEEARAALLLDKAIDAVLDEAQLDALLALVERLGLKNSWNGEQEEWKAALQTLVNQIRSNDIPLEQLDDFAKANAGALLAHFPSPADEDLDAALLQAIRVAMPEIEALAAAGDKKNTTAYLALVKDFKRELERKAAPWGTWIKLSKSAPEASLRVTIEPISALASRVAEHPGLHADLRGYLDLMFALAGRALVYYQAVKQEMGMLDFADQEHQLLGILDHPEVVAVLEDELDLLMVDEFQDTSPIQLALFLKLARFAKRVYWVGDIKQAIYGFRGSDTALMQSILAALPALGGRKEVLPASWRSRPELVKLVNAVFSHAFAGTLPPEEVALKPTRDDDLPGAVLANWLLGGKNIGEEGSALAAGVRRLVDSGYLIHDKVHKTMRPMRYGDIALLAASHERVKTWGAALSTQGVPVATARPGLLATPEVTLALACLRRLNDPGDTLASAEIVSLTDSADPEQWVADRLRYLATGAAQDSWREVAIDGHPAHPVLETLRKLRAALPVLAPREALATVMAACALPEKVLRWRSAHGAGADGARMRLANLEALLALAEQYEALCRSGQHAASVSGLILWLGEVAGQGQDLLAEPAIDAVKLMTHHAAKGLEWPVVVLTDLAKDIKDRLWSISAHTSAPFDAHQPLAARFIRYWPWPFGQQQKVAVADEIALTDAAAAFRAAAIEEEKRLLYVSMTRARDLLVLAVMISYP</sequence>
<evidence type="ECO:0000256" key="1">
    <source>
        <dbReference type="ARBA" id="ARBA00009922"/>
    </source>
</evidence>